<dbReference type="Proteomes" id="UP000178187">
    <property type="component" value="Unassembled WGS sequence"/>
</dbReference>
<reference evidence="12 13" key="1">
    <citation type="journal article" date="2016" name="Nat. Commun.">
        <title>Thousands of microbial genomes shed light on interconnected biogeochemical processes in an aquifer system.</title>
        <authorList>
            <person name="Anantharaman K."/>
            <person name="Brown C.T."/>
            <person name="Hug L.A."/>
            <person name="Sharon I."/>
            <person name="Castelle C.J."/>
            <person name="Probst A.J."/>
            <person name="Thomas B.C."/>
            <person name="Singh A."/>
            <person name="Wilkins M.J."/>
            <person name="Karaoz U."/>
            <person name="Brodie E.L."/>
            <person name="Williams K.H."/>
            <person name="Hubbard S.S."/>
            <person name="Banfield J.F."/>
        </authorList>
    </citation>
    <scope>NUCLEOTIDE SEQUENCE [LARGE SCALE GENOMIC DNA]</scope>
</reference>
<name>A0A1G1L2I4_9BACT</name>
<comment type="cofactor">
    <cofactor evidence="1 7">
        <name>FAD</name>
        <dbReference type="ChEBI" id="CHEBI:57692"/>
    </cofactor>
</comment>
<dbReference type="InterPro" id="IPR046373">
    <property type="entry name" value="Acyl-CoA_Oxase/DH_mid-dom_sf"/>
</dbReference>
<feature type="domain" description="Acyl-CoA dehydrogenase/oxidase C-terminal" evidence="8">
    <location>
        <begin position="284"/>
        <end position="443"/>
    </location>
</feature>
<dbReference type="Gene3D" id="1.20.140.10">
    <property type="entry name" value="Butyryl-CoA Dehydrogenase, subunit A, domain 3"/>
    <property type="match status" value="2"/>
</dbReference>
<keyword evidence="5" id="KW-0809">Transit peptide</keyword>
<dbReference type="InterPro" id="IPR009100">
    <property type="entry name" value="AcylCoA_DH/oxidase_NM_dom_sf"/>
</dbReference>
<dbReference type="Pfam" id="PF00441">
    <property type="entry name" value="Acyl-CoA_dh_1"/>
    <property type="match status" value="1"/>
</dbReference>
<feature type="domain" description="Acyl-CoA dehydrogenase/oxidase N-terminal" evidence="10">
    <location>
        <begin position="58"/>
        <end position="167"/>
    </location>
</feature>
<dbReference type="PANTHER" id="PTHR43884:SF9">
    <property type="entry name" value="COMPLEX I ASSEMBLY FACTOR ACAD9, MITOCHONDRIAL"/>
    <property type="match status" value="1"/>
</dbReference>
<proteinExistence type="inferred from homology"/>
<dbReference type="Gene3D" id="1.10.540.10">
    <property type="entry name" value="Acyl-CoA dehydrogenase/oxidase, N-terminal domain"/>
    <property type="match status" value="1"/>
</dbReference>
<accession>A0A1G1L2I4</accession>
<dbReference type="InterPro" id="IPR037069">
    <property type="entry name" value="AcylCoA_DH/ox_N_sf"/>
</dbReference>
<dbReference type="InterPro" id="IPR009075">
    <property type="entry name" value="AcylCo_DH/oxidase_C"/>
</dbReference>
<comment type="similarity">
    <text evidence="2 7">Belongs to the acyl-CoA dehydrogenase family.</text>
</comment>
<dbReference type="InterPro" id="IPR036250">
    <property type="entry name" value="AcylCo_DH-like_C"/>
</dbReference>
<dbReference type="InterPro" id="IPR006091">
    <property type="entry name" value="Acyl-CoA_Oxase/DH_mid-dom"/>
</dbReference>
<evidence type="ECO:0000259" key="11">
    <source>
        <dbReference type="Pfam" id="PF21343"/>
    </source>
</evidence>
<dbReference type="SUPFAM" id="SSF47203">
    <property type="entry name" value="Acyl-CoA dehydrogenase C-terminal domain-like"/>
    <property type="match status" value="1"/>
</dbReference>
<dbReference type="PANTHER" id="PTHR43884">
    <property type="entry name" value="ACYL-COA DEHYDROGENASE"/>
    <property type="match status" value="1"/>
</dbReference>
<keyword evidence="3 7" id="KW-0285">Flavoprotein</keyword>
<feature type="domain" description="ACAD9/ACADV-like C-terminal" evidence="11">
    <location>
        <begin position="496"/>
        <end position="603"/>
    </location>
</feature>
<dbReference type="Pfam" id="PF02770">
    <property type="entry name" value="Acyl-CoA_dh_M"/>
    <property type="match status" value="1"/>
</dbReference>
<evidence type="ECO:0000259" key="8">
    <source>
        <dbReference type="Pfam" id="PF00441"/>
    </source>
</evidence>
<dbReference type="GO" id="GO:0050660">
    <property type="term" value="F:flavin adenine dinucleotide binding"/>
    <property type="evidence" value="ECO:0007669"/>
    <property type="project" value="InterPro"/>
</dbReference>
<evidence type="ECO:0000313" key="12">
    <source>
        <dbReference type="EMBL" id="OGW99334.1"/>
    </source>
</evidence>
<evidence type="ECO:0000259" key="9">
    <source>
        <dbReference type="Pfam" id="PF02770"/>
    </source>
</evidence>
<dbReference type="AlphaFoldDB" id="A0A1G1L2I4"/>
<comment type="caution">
    <text evidence="12">The sequence shown here is derived from an EMBL/GenBank/DDBJ whole genome shotgun (WGS) entry which is preliminary data.</text>
</comment>
<evidence type="ECO:0000256" key="7">
    <source>
        <dbReference type="RuleBase" id="RU362125"/>
    </source>
</evidence>
<keyword evidence="4 7" id="KW-0274">FAD</keyword>
<protein>
    <submittedName>
        <fullName evidence="12">DNA polymerase II</fullName>
    </submittedName>
</protein>
<dbReference type="Pfam" id="PF21343">
    <property type="entry name" value="ACAD9-ACADV_C"/>
    <property type="match status" value="1"/>
</dbReference>
<gene>
    <name evidence="12" type="ORF">A3G33_05965</name>
</gene>
<evidence type="ECO:0000256" key="3">
    <source>
        <dbReference type="ARBA" id="ARBA00022630"/>
    </source>
</evidence>
<feature type="domain" description="Acyl-CoA oxidase/dehydrogenase middle" evidence="9">
    <location>
        <begin position="171"/>
        <end position="272"/>
    </location>
</feature>
<evidence type="ECO:0000256" key="4">
    <source>
        <dbReference type="ARBA" id="ARBA00022827"/>
    </source>
</evidence>
<dbReference type="Gene3D" id="2.40.110.10">
    <property type="entry name" value="Butyryl-CoA Dehydrogenase, subunit A, domain 2"/>
    <property type="match status" value="1"/>
</dbReference>
<evidence type="ECO:0000256" key="6">
    <source>
        <dbReference type="ARBA" id="ARBA00023002"/>
    </source>
</evidence>
<keyword evidence="6 7" id="KW-0560">Oxidoreductase</keyword>
<dbReference type="InterPro" id="IPR013786">
    <property type="entry name" value="AcylCoA_DH/ox_N"/>
</dbReference>
<evidence type="ECO:0000259" key="10">
    <source>
        <dbReference type="Pfam" id="PF02771"/>
    </source>
</evidence>
<evidence type="ECO:0000256" key="1">
    <source>
        <dbReference type="ARBA" id="ARBA00001974"/>
    </source>
</evidence>
<dbReference type="GO" id="GO:0003995">
    <property type="term" value="F:acyl-CoA dehydrogenase activity"/>
    <property type="evidence" value="ECO:0007669"/>
    <property type="project" value="TreeGrafter"/>
</dbReference>
<dbReference type="SUPFAM" id="SSF56645">
    <property type="entry name" value="Acyl-CoA dehydrogenase NM domain-like"/>
    <property type="match status" value="1"/>
</dbReference>
<dbReference type="GO" id="GO:0006631">
    <property type="term" value="P:fatty acid metabolic process"/>
    <property type="evidence" value="ECO:0007669"/>
    <property type="project" value="UniProtKB-ARBA"/>
</dbReference>
<evidence type="ECO:0000256" key="5">
    <source>
        <dbReference type="ARBA" id="ARBA00022946"/>
    </source>
</evidence>
<dbReference type="InterPro" id="IPR049448">
    <property type="entry name" value="ACAD9/ACADV-like_C"/>
</dbReference>
<dbReference type="EMBL" id="MHFR01000009">
    <property type="protein sequence ID" value="OGW99334.1"/>
    <property type="molecule type" value="Genomic_DNA"/>
</dbReference>
<sequence>MSIFDKRMGKEKIESLKLAEASREEEWHYPSFASRLFQGALEWNLIHPFPEQSKEDREEGDKFLKKLEEFLKANLNPDEVDETREIPKRVIDGLRDMGAFAIKIPKEYDGLGFSQVNYSRAIHMIGSYCGSTTALISAHQSIGVPQPLILFGTEEQKKKFLPRFRKGAISAFALTESFAGSDPRLMKTTATPTEDGKFYLLNGEKLWCTNGNIADVLVVMALTPPKIVGGEERPQVTAFIVESNSPGFEVTYRCKFMGLNAIQNGLISFKNVKVPKENIILGEGQGLKLALMTLNTGRLTLPATVTGASKWCLSVARRWGNERKQWGCSIGEHEAIASKISSMAASVFAMDAVTWLVSHMADNKKYDIRLEAAIAKLFCTETCWNIVDDTMQIRGGRGYETGPSLKGRGEPAFPVERALRDSRVNTILEGSSEIMHLFIAREALDFHLSKIKPILDPKVPIGAKVSAAFSMGISYFIWYLKLWIPSFGGCNLPSPLDEHMKFIRRTVKRLAKSIFYKMMIHQQRLANKQNILNRFVDIGGELFAMASVVSYTESLIRKGGDRKNLLELSDLFCRQARNRIAGKFNEVSHNNDKISNAIAKRILRGSYEWLENDIIKL</sequence>
<organism evidence="12 13">
    <name type="scientific">Candidatus Danuiimicrobium aquiferis</name>
    <dbReference type="NCBI Taxonomy" id="1801832"/>
    <lineage>
        <taxon>Bacteria</taxon>
        <taxon>Pseudomonadati</taxon>
        <taxon>Candidatus Omnitrophota</taxon>
        <taxon>Candidatus Danuiimicrobium</taxon>
    </lineage>
</organism>
<evidence type="ECO:0000256" key="2">
    <source>
        <dbReference type="ARBA" id="ARBA00009347"/>
    </source>
</evidence>
<dbReference type="FunFam" id="1.10.540.10:FF:000001">
    <property type="entry name" value="Very long-chain-specific acyl-CoA dehydrogenase, mitochondrial"/>
    <property type="match status" value="1"/>
</dbReference>
<evidence type="ECO:0000313" key="13">
    <source>
        <dbReference type="Proteomes" id="UP000178187"/>
    </source>
</evidence>
<dbReference type="Pfam" id="PF02771">
    <property type="entry name" value="Acyl-CoA_dh_N"/>
    <property type="match status" value="1"/>
</dbReference>